<dbReference type="PROSITE" id="PS00761">
    <property type="entry name" value="SPASE_I_3"/>
    <property type="match status" value="1"/>
</dbReference>
<evidence type="ECO:0000256" key="1">
    <source>
        <dbReference type="ARBA" id="ARBA00000677"/>
    </source>
</evidence>
<dbReference type="InterPro" id="IPR036286">
    <property type="entry name" value="LexA/Signal_pep-like_sf"/>
</dbReference>
<dbReference type="InterPro" id="IPR019533">
    <property type="entry name" value="Peptidase_S26"/>
</dbReference>
<keyword evidence="6" id="KW-1133">Transmembrane helix</keyword>
<dbReference type="PRINTS" id="PR00727">
    <property type="entry name" value="LEADERPTASE"/>
</dbReference>
<reference evidence="9 10" key="1">
    <citation type="journal article" date="2019" name="Int. J. Syst. Evol. Microbiol.">
        <title>The Global Catalogue of Microorganisms (GCM) 10K type strain sequencing project: providing services to taxonomists for standard genome sequencing and annotation.</title>
        <authorList>
            <consortium name="The Broad Institute Genomics Platform"/>
            <consortium name="The Broad Institute Genome Sequencing Center for Infectious Disease"/>
            <person name="Wu L."/>
            <person name="Ma J."/>
        </authorList>
    </citation>
    <scope>NUCLEOTIDE SEQUENCE [LARGE SCALE GENOMIC DNA]</scope>
    <source>
        <strain evidence="9 10">JCM 16022</strain>
    </source>
</reference>
<dbReference type="InterPro" id="IPR019758">
    <property type="entry name" value="Pept_S26A_signal_pept_1_CS"/>
</dbReference>
<feature type="transmembrane region" description="Helical" evidence="6">
    <location>
        <begin position="37"/>
        <end position="60"/>
    </location>
</feature>
<evidence type="ECO:0000256" key="3">
    <source>
        <dbReference type="ARBA" id="ARBA00009370"/>
    </source>
</evidence>
<keyword evidence="5 6" id="KW-0378">Hydrolase</keyword>
<comment type="subcellular location">
    <subcellularLocation>
        <location evidence="2">Cell membrane</location>
        <topology evidence="2">Single-pass type II membrane protein</topology>
    </subcellularLocation>
    <subcellularLocation>
        <location evidence="6">Membrane</location>
        <topology evidence="6">Single-pass type II membrane protein</topology>
    </subcellularLocation>
</comment>
<comment type="similarity">
    <text evidence="3 6">Belongs to the peptidase S26 family.</text>
</comment>
<keyword evidence="6" id="KW-0812">Transmembrane</keyword>
<evidence type="ECO:0000256" key="2">
    <source>
        <dbReference type="ARBA" id="ARBA00004401"/>
    </source>
</evidence>
<gene>
    <name evidence="9" type="ORF">GCM10009844_16810</name>
</gene>
<dbReference type="CDD" id="cd06530">
    <property type="entry name" value="S26_SPase_I"/>
    <property type="match status" value="1"/>
</dbReference>
<comment type="catalytic activity">
    <reaction evidence="1 6">
        <text>Cleavage of hydrophobic, N-terminal signal or leader sequences from secreted and periplasmic proteins.</text>
        <dbReference type="EC" id="3.4.21.89"/>
    </reaction>
</comment>
<organism evidence="9 10">
    <name type="scientific">Nocardioides koreensis</name>
    <dbReference type="NCBI Taxonomy" id="433651"/>
    <lineage>
        <taxon>Bacteria</taxon>
        <taxon>Bacillati</taxon>
        <taxon>Actinomycetota</taxon>
        <taxon>Actinomycetes</taxon>
        <taxon>Propionibacteriales</taxon>
        <taxon>Nocardioidaceae</taxon>
        <taxon>Nocardioides</taxon>
    </lineage>
</organism>
<dbReference type="Gene3D" id="2.10.109.10">
    <property type="entry name" value="Umud Fragment, subunit A"/>
    <property type="match status" value="1"/>
</dbReference>
<feature type="region of interest" description="Disordered" evidence="7">
    <location>
        <begin position="1"/>
        <end position="26"/>
    </location>
</feature>
<accession>A0ABN2ZL28</accession>
<feature type="domain" description="Peptidase S26" evidence="8">
    <location>
        <begin position="35"/>
        <end position="238"/>
    </location>
</feature>
<dbReference type="PANTHER" id="PTHR43390:SF1">
    <property type="entry name" value="CHLOROPLAST PROCESSING PEPTIDASE"/>
    <property type="match status" value="1"/>
</dbReference>
<evidence type="ECO:0000256" key="5">
    <source>
        <dbReference type="ARBA" id="ARBA00022801"/>
    </source>
</evidence>
<name>A0ABN2ZL28_9ACTN</name>
<dbReference type="Proteomes" id="UP001501771">
    <property type="component" value="Unassembled WGS sequence"/>
</dbReference>
<proteinExistence type="inferred from homology"/>
<evidence type="ECO:0000256" key="7">
    <source>
        <dbReference type="SAM" id="MobiDB-lite"/>
    </source>
</evidence>
<keyword evidence="6" id="KW-0472">Membrane</keyword>
<evidence type="ECO:0000256" key="4">
    <source>
        <dbReference type="ARBA" id="ARBA00013208"/>
    </source>
</evidence>
<dbReference type="Pfam" id="PF10502">
    <property type="entry name" value="Peptidase_S26"/>
    <property type="match status" value="1"/>
</dbReference>
<dbReference type="EC" id="3.4.21.89" evidence="4 6"/>
<dbReference type="EMBL" id="BAAAQR010000004">
    <property type="protein sequence ID" value="GAA2143894.1"/>
    <property type="molecule type" value="Genomic_DNA"/>
</dbReference>
<dbReference type="InterPro" id="IPR000223">
    <property type="entry name" value="Pept_S26A_signal_pept_1"/>
</dbReference>
<dbReference type="SUPFAM" id="SSF51306">
    <property type="entry name" value="LexA/Signal peptidase"/>
    <property type="match status" value="1"/>
</dbReference>
<sequence>MDQTARGNEPTAHPVAAEEPVGVPGPRVRGRPMWTRTALLLVVSLVLATVLKALFVQVFYIPSESMEPGLIRNDHILVEKPSYWFGGTPQRGDVVVFADPGGWLDPTDVDAPDGALASGLARIGLRPSGGHLVKRVVGVAGDVITCCDEAGRIAVNGTPLDEDGYITPQPECNGPMTQSCQWSAGPVPEGHVFVMGDNRNHSADSTVHLCPDADAGCVPGGEYVDSDLVVGRVVARIWPGHRITLLHRPADFASVPDR</sequence>
<keyword evidence="6" id="KW-0645">Protease</keyword>
<dbReference type="NCBIfam" id="TIGR02227">
    <property type="entry name" value="sigpep_I_bact"/>
    <property type="match status" value="1"/>
</dbReference>
<evidence type="ECO:0000256" key="6">
    <source>
        <dbReference type="RuleBase" id="RU362042"/>
    </source>
</evidence>
<protein>
    <recommendedName>
        <fullName evidence="4 6">Signal peptidase I</fullName>
        <ecNumber evidence="4 6">3.4.21.89</ecNumber>
    </recommendedName>
</protein>
<keyword evidence="10" id="KW-1185">Reference proteome</keyword>
<evidence type="ECO:0000313" key="9">
    <source>
        <dbReference type="EMBL" id="GAA2143894.1"/>
    </source>
</evidence>
<evidence type="ECO:0000313" key="10">
    <source>
        <dbReference type="Proteomes" id="UP001501771"/>
    </source>
</evidence>
<dbReference type="PANTHER" id="PTHR43390">
    <property type="entry name" value="SIGNAL PEPTIDASE I"/>
    <property type="match status" value="1"/>
</dbReference>
<comment type="caution">
    <text evidence="9">The sequence shown here is derived from an EMBL/GenBank/DDBJ whole genome shotgun (WGS) entry which is preliminary data.</text>
</comment>
<evidence type="ECO:0000259" key="8">
    <source>
        <dbReference type="Pfam" id="PF10502"/>
    </source>
</evidence>